<dbReference type="RefSeq" id="WP_285744658.1">
    <property type="nucleotide sequence ID" value="NZ_CP127162.1"/>
</dbReference>
<evidence type="ECO:0000259" key="1">
    <source>
        <dbReference type="PROSITE" id="PS51272"/>
    </source>
</evidence>
<gene>
    <name evidence="2" type="ORF">QPK24_21770</name>
</gene>
<organism evidence="2 3">
    <name type="scientific">Paenibacillus polygoni</name>
    <dbReference type="NCBI Taxonomy" id="3050112"/>
    <lineage>
        <taxon>Bacteria</taxon>
        <taxon>Bacillati</taxon>
        <taxon>Bacillota</taxon>
        <taxon>Bacilli</taxon>
        <taxon>Bacillales</taxon>
        <taxon>Paenibacillaceae</taxon>
        <taxon>Paenibacillus</taxon>
    </lineage>
</organism>
<evidence type="ECO:0000313" key="3">
    <source>
        <dbReference type="Proteomes" id="UP001236415"/>
    </source>
</evidence>
<keyword evidence="3" id="KW-1185">Reference proteome</keyword>
<dbReference type="Gene3D" id="2.60.40.10">
    <property type="entry name" value="Immunoglobulins"/>
    <property type="match status" value="1"/>
</dbReference>
<accession>A0ABY8X0J1</accession>
<proteinExistence type="predicted"/>
<feature type="domain" description="SLH" evidence="1">
    <location>
        <begin position="1183"/>
        <end position="1246"/>
    </location>
</feature>
<feature type="domain" description="SLH" evidence="1">
    <location>
        <begin position="1118"/>
        <end position="1181"/>
    </location>
</feature>
<sequence length="1326" mass="146060">MQRIKRPMVWLLLVSLVISLFPPGLVSRAEAAVLPTYFFPDDPTLKATHGKGLGTTDSDLLKVSDALQVTESNFEIKGSYLRIVGSTMRVEVQGMTQEKENSGWTEVANQVNTGSIQRDSESPDNKFVANVQLHSGMNKITFSGIQGDNSGVTGSNSKYESFYVYFKPTTYIKNVNILTGYNSITLNEGATVVVPNKTITIEGKVANATKVQFTLNNGSALPSTLLQDGTFYSAEMNLKSGLNNLVIKVTDGTSTVNMPYQLYYYEEGNSIISAHLGDKKGDNRIDLLGNDPTWTLKEASGKLYMQFLLEDADGKSFKDNGTLAISIGDQTSEINLNSDSDVTFLNMNNDGSIGSKPGAEEVFQGTAGIVPSYRMINLVINNFSFPQIDQVQFDVDVKYPKDSTPSSTSSRTLKFNYAQDQIIINNLQLLPSSFNPKANMVKEEEYLASAVEGAKTLNNSEVSGSSFYILVETRNDIKEAILAANYIPTGKVNVSYVGKVTDKYQYIYKVSEFKSGAQNVSFNYGSNSKNVQVKINSVSKIGIHVSSHTNGQIVPVNANDTDKIEVYLKGQYMNFPIVDGKINGSLYVNGVQVRSTDQKWVSITDGQFSIPLSMQDSNSTDSNFAKVLVYGENRIVLKGNGDTYITELIIYIIDENQPNIKNFIPAKVGNKKFPTEPTEVESFFDASPEFDYQGENTYKTVAKQYNLIFRGSGASKFELLEGTKQIIAPTTIASTDNNPKSFTYNGQTYTYEIYGSEEDFVIRVQGFNVSNPGTYSYNLNVYKNTGSYSSENLTIISEVKPYDIYAPKPTVDGKYVVNKNFIHFDIYAPGATSVVIDKEPAVLNPELGESRYVLDYVGLKQDKNNSIKVVISTGETSYTETINIYYAGAVGVDSQYMPAKTANKYSVFNKSVELSFPKGTILKSETDLGITKFYPDTKILFGIANPENGIVERRNDYGQIVKLPGPSNDTNSSSYPVINVTSEDLLNFQSTDKSRNFSLISNVYWISGGLGEVEGTNIQSSNGITPYSVAGMFNNIKNERKITPSQRGSLTLSYNTSVVDEVGSTIAVYRYVPITQEEKSLTGDSRPKWERIGGVVDTKKHTITVPFDEFGYYKVMKLSKSYSDITNHSWARNILNAMYAKGYMENLTFEQFGAQDQTTRGEFATLLVKGLNLPLSYSGKLTFTDVYLNSSTAVWDYKYIETAARAGIITGISDGIFSPNSPLTREQAAMMIARATNLKLAANDTKLAETLAKSFIDSGRIDNYARPAVLAVSKAKIMVGAPTTISGQSKVQYMFNPDANLTRAEAAKIAVELLKKYAKVFPANLS</sequence>
<dbReference type="Pfam" id="PF00395">
    <property type="entry name" value="SLH"/>
    <property type="match status" value="3"/>
</dbReference>
<protein>
    <submittedName>
        <fullName evidence="2">S-layer homology domain-containing protein</fullName>
    </submittedName>
</protein>
<dbReference type="Proteomes" id="UP001236415">
    <property type="component" value="Chromosome"/>
</dbReference>
<dbReference type="EMBL" id="CP127162">
    <property type="protein sequence ID" value="WIV18920.1"/>
    <property type="molecule type" value="Genomic_DNA"/>
</dbReference>
<dbReference type="InterPro" id="IPR001119">
    <property type="entry name" value="SLH_dom"/>
</dbReference>
<dbReference type="PROSITE" id="PS51272">
    <property type="entry name" value="SLH"/>
    <property type="match status" value="3"/>
</dbReference>
<name>A0ABY8X0J1_9BACL</name>
<dbReference type="InterPro" id="IPR013783">
    <property type="entry name" value="Ig-like_fold"/>
</dbReference>
<evidence type="ECO:0000313" key="2">
    <source>
        <dbReference type="EMBL" id="WIV18920.1"/>
    </source>
</evidence>
<feature type="domain" description="SLH" evidence="1">
    <location>
        <begin position="1252"/>
        <end position="1324"/>
    </location>
</feature>
<reference evidence="2 3" key="1">
    <citation type="submission" date="2023-06" db="EMBL/GenBank/DDBJ databases">
        <title>Paenibacillus polygonum sp. nov., an endophytic bacterium, isolated from Polygonum lapathifolium L. in Nanji Wetland National Nature Reserve, South of Poyang Lake, Jiangxi Province, China.</title>
        <authorList>
            <person name="Yu Z."/>
        </authorList>
    </citation>
    <scope>NUCLEOTIDE SEQUENCE [LARGE SCALE GENOMIC DNA]</scope>
    <source>
        <strain evidence="2 3">C31</strain>
    </source>
</reference>